<keyword evidence="1" id="KW-0732">Signal</keyword>
<protein>
    <submittedName>
        <fullName evidence="2">Uncharacterized protein</fullName>
    </submittedName>
</protein>
<organism evidence="2 3">
    <name type="scientific">Methylobacterium nonmethylotrophicum</name>
    <dbReference type="NCBI Taxonomy" id="1141884"/>
    <lineage>
        <taxon>Bacteria</taxon>
        <taxon>Pseudomonadati</taxon>
        <taxon>Pseudomonadota</taxon>
        <taxon>Alphaproteobacteria</taxon>
        <taxon>Hyphomicrobiales</taxon>
        <taxon>Methylobacteriaceae</taxon>
        <taxon>Methylobacterium</taxon>
    </lineage>
</organism>
<feature type="signal peptide" evidence="1">
    <location>
        <begin position="1"/>
        <end position="24"/>
    </location>
</feature>
<evidence type="ECO:0000256" key="1">
    <source>
        <dbReference type="SAM" id="SignalP"/>
    </source>
</evidence>
<keyword evidence="3" id="KW-1185">Reference proteome</keyword>
<dbReference type="Proteomes" id="UP000297535">
    <property type="component" value="Unassembled WGS sequence"/>
</dbReference>
<dbReference type="RefSeq" id="WP_135413909.1">
    <property type="nucleotide sequence ID" value="NZ_SRLB01000004.1"/>
</dbReference>
<dbReference type="EMBL" id="SRLB01000004">
    <property type="protein sequence ID" value="TGE01306.1"/>
    <property type="molecule type" value="Genomic_DNA"/>
</dbReference>
<proteinExistence type="predicted"/>
<evidence type="ECO:0000313" key="3">
    <source>
        <dbReference type="Proteomes" id="UP000297535"/>
    </source>
</evidence>
<comment type="caution">
    <text evidence="2">The sequence shown here is derived from an EMBL/GenBank/DDBJ whole genome shotgun (WGS) entry which is preliminary data.</text>
</comment>
<gene>
    <name evidence="2" type="ORF">EU555_06850</name>
</gene>
<reference evidence="2 3" key="1">
    <citation type="submission" date="2019-04" db="EMBL/GenBank/DDBJ databases">
        <authorList>
            <person name="Feng G."/>
            <person name="Zhu H."/>
        </authorList>
    </citation>
    <scope>NUCLEOTIDE SEQUENCE [LARGE SCALE GENOMIC DNA]</scope>
    <source>
        <strain evidence="2 3">6HR-1</strain>
    </source>
</reference>
<dbReference type="AlphaFoldDB" id="A0A4Z0NUT6"/>
<accession>A0A4Z0NUT6</accession>
<name>A0A4Z0NUT6_9HYPH</name>
<feature type="chain" id="PRO_5021429149" evidence="1">
    <location>
        <begin position="25"/>
        <end position="82"/>
    </location>
</feature>
<sequence length="82" mass="8186">MPTTRVSLGLLTTLLLSAGSPAVAGDAVKPSGPASAPAQSTFARDLVAARQANAKAQAEGRPSVWMLLPAPAAKPVRAPVGE</sequence>
<evidence type="ECO:0000313" key="2">
    <source>
        <dbReference type="EMBL" id="TGE01306.1"/>
    </source>
</evidence>